<proteinExistence type="predicted"/>
<dbReference type="PANTHER" id="PTHR47331">
    <property type="entry name" value="PHD-TYPE DOMAIN-CONTAINING PROTEIN"/>
    <property type="match status" value="1"/>
</dbReference>
<reference evidence="3" key="1">
    <citation type="submission" date="2025-08" db="UniProtKB">
        <authorList>
            <consortium name="RefSeq"/>
        </authorList>
    </citation>
    <scope>IDENTIFICATION</scope>
</reference>
<dbReference type="GO" id="GO:0003676">
    <property type="term" value="F:nucleic acid binding"/>
    <property type="evidence" value="ECO:0007669"/>
    <property type="project" value="InterPro"/>
</dbReference>
<name>A0AAJ7SI06_9ACAR</name>
<evidence type="ECO:0000313" key="2">
    <source>
        <dbReference type="Proteomes" id="UP000694867"/>
    </source>
</evidence>
<dbReference type="KEGG" id="goe:114828437"/>
<dbReference type="Pfam" id="PF18701">
    <property type="entry name" value="DUF5641"/>
    <property type="match status" value="1"/>
</dbReference>
<dbReference type="GeneID" id="114828437"/>
<dbReference type="GO" id="GO:0015074">
    <property type="term" value="P:DNA integration"/>
    <property type="evidence" value="ECO:0007669"/>
    <property type="project" value="InterPro"/>
</dbReference>
<dbReference type="RefSeq" id="XP_028968440.1">
    <property type="nucleotide sequence ID" value="XM_029112607.1"/>
</dbReference>
<dbReference type="AlphaFoldDB" id="A0AAJ7SI06"/>
<dbReference type="InterPro" id="IPR040676">
    <property type="entry name" value="DUF5641"/>
</dbReference>
<gene>
    <name evidence="3" type="primary">LOC114828437</name>
</gene>
<protein>
    <submittedName>
        <fullName evidence="3">Uncharacterized protein LOC114828437</fullName>
    </submittedName>
</protein>
<accession>A0AAJ7SI06</accession>
<dbReference type="SUPFAM" id="SSF53098">
    <property type="entry name" value="Ribonuclease H-like"/>
    <property type="match status" value="1"/>
</dbReference>
<dbReference type="Gene3D" id="3.30.420.10">
    <property type="entry name" value="Ribonuclease H-like superfamily/Ribonuclease H"/>
    <property type="match status" value="1"/>
</dbReference>
<dbReference type="PROSITE" id="PS50994">
    <property type="entry name" value="INTEGRASE"/>
    <property type="match status" value="1"/>
</dbReference>
<dbReference type="InterPro" id="IPR036397">
    <property type="entry name" value="RNaseH_sf"/>
</dbReference>
<organism evidence="2 3">
    <name type="scientific">Galendromus occidentalis</name>
    <name type="common">western predatory mite</name>
    <dbReference type="NCBI Taxonomy" id="34638"/>
    <lineage>
        <taxon>Eukaryota</taxon>
        <taxon>Metazoa</taxon>
        <taxon>Ecdysozoa</taxon>
        <taxon>Arthropoda</taxon>
        <taxon>Chelicerata</taxon>
        <taxon>Arachnida</taxon>
        <taxon>Acari</taxon>
        <taxon>Parasitiformes</taxon>
        <taxon>Mesostigmata</taxon>
        <taxon>Gamasina</taxon>
        <taxon>Phytoseioidea</taxon>
        <taxon>Phytoseiidae</taxon>
        <taxon>Typhlodrominae</taxon>
        <taxon>Galendromus</taxon>
    </lineage>
</organism>
<evidence type="ECO:0000313" key="3">
    <source>
        <dbReference type="RefSeq" id="XP_028968440.1"/>
    </source>
</evidence>
<dbReference type="InterPro" id="IPR001584">
    <property type="entry name" value="Integrase_cat-core"/>
</dbReference>
<evidence type="ECO:0000259" key="1">
    <source>
        <dbReference type="PROSITE" id="PS50994"/>
    </source>
</evidence>
<dbReference type="InterPro" id="IPR012337">
    <property type="entry name" value="RNaseH-like_sf"/>
</dbReference>
<feature type="domain" description="Integrase catalytic" evidence="1">
    <location>
        <begin position="26"/>
        <end position="213"/>
    </location>
</feature>
<dbReference type="Proteomes" id="UP000694867">
    <property type="component" value="Unplaced"/>
</dbReference>
<sequence length="338" mass="38339">MGCTGMLFRAEAATEPVPPIPNFRLETAAPFTVCGTDYAGPISYRHEDGTLRKSYILLFVGPASGAIHLELVPDMSAYEFLLSLKKFLARFSNVTRIMSDNGLSFVRAARELKIIYDHVKCPAVQQHLVDAEITWEFITPHAPTHGAWWESMVQTVKRPLRKILGRGALRFRELETVLVEIESLVNQRPLTAVQLDPNEISALSPADLLHGHRAKPPLPEMKFKPDSREAANSIVFSRRWKHQQSVIRAFQKRFSQEYIQYLRTAHSRNPSESRSVQVGDVCLLQDPSPSKARWPLLCRVLSLSGGERTDRRQRSCLIKTASGQVFQRPVQWLYPLEV</sequence>
<keyword evidence="2" id="KW-1185">Reference proteome</keyword>